<evidence type="ECO:0000256" key="2">
    <source>
        <dbReference type="ARBA" id="ARBA00023235"/>
    </source>
</evidence>
<dbReference type="InterPro" id="IPR004370">
    <property type="entry name" value="4-OT-like_dom"/>
</dbReference>
<accession>A0ABV2NSF6</accession>
<evidence type="ECO:0000313" key="5">
    <source>
        <dbReference type="Proteomes" id="UP001549119"/>
    </source>
</evidence>
<evidence type="ECO:0000313" key="4">
    <source>
        <dbReference type="EMBL" id="MET3869313.1"/>
    </source>
</evidence>
<dbReference type="RefSeq" id="WP_209651232.1">
    <property type="nucleotide sequence ID" value="NZ_JBEPNV010000002.1"/>
</dbReference>
<sequence>MPFANFKIPQGMMTGAQKADLVHRATDLLVSYFGEAARPHTMVLVDEVVDGGYGRADAVFDLAALRRLQAQQEPGSR</sequence>
<reference evidence="4 5" key="1">
    <citation type="submission" date="2024-06" db="EMBL/GenBank/DDBJ databases">
        <title>Genomics of switchgrass bacterial isolates.</title>
        <authorList>
            <person name="Shade A."/>
        </authorList>
    </citation>
    <scope>NUCLEOTIDE SEQUENCE [LARGE SCALE GENOMIC DNA]</scope>
    <source>
        <strain evidence="4 5">PvP084</strain>
    </source>
</reference>
<keyword evidence="2 4" id="KW-0413">Isomerase</keyword>
<comment type="similarity">
    <text evidence="1">Belongs to the 4-oxalocrotonate tautomerase family.</text>
</comment>
<feature type="domain" description="4-oxalocrotonate tautomerase-like" evidence="3">
    <location>
        <begin position="2"/>
        <end position="60"/>
    </location>
</feature>
<evidence type="ECO:0000256" key="1">
    <source>
        <dbReference type="ARBA" id="ARBA00006723"/>
    </source>
</evidence>
<dbReference type="Proteomes" id="UP001549119">
    <property type="component" value="Unassembled WGS sequence"/>
</dbReference>
<organism evidence="4 5">
    <name type="scientific">Methylobacterium radiotolerans</name>
    <dbReference type="NCBI Taxonomy" id="31998"/>
    <lineage>
        <taxon>Bacteria</taxon>
        <taxon>Pseudomonadati</taxon>
        <taxon>Pseudomonadota</taxon>
        <taxon>Alphaproteobacteria</taxon>
        <taxon>Hyphomicrobiales</taxon>
        <taxon>Methylobacteriaceae</taxon>
        <taxon>Methylobacterium</taxon>
    </lineage>
</organism>
<proteinExistence type="inferred from homology"/>
<name>A0ABV2NSF6_9HYPH</name>
<dbReference type="Pfam" id="PF01361">
    <property type="entry name" value="Tautomerase"/>
    <property type="match status" value="1"/>
</dbReference>
<dbReference type="EMBL" id="JBEPNW010000003">
    <property type="protein sequence ID" value="MET3869313.1"/>
    <property type="molecule type" value="Genomic_DNA"/>
</dbReference>
<keyword evidence="5" id="KW-1185">Reference proteome</keyword>
<dbReference type="EC" id="5.3.2.6" evidence="4"/>
<comment type="caution">
    <text evidence="4">The sequence shown here is derived from an EMBL/GenBank/DDBJ whole genome shotgun (WGS) entry which is preliminary data.</text>
</comment>
<dbReference type="GO" id="GO:0016853">
    <property type="term" value="F:isomerase activity"/>
    <property type="evidence" value="ECO:0007669"/>
    <property type="project" value="UniProtKB-KW"/>
</dbReference>
<dbReference type="SUPFAM" id="SSF55331">
    <property type="entry name" value="Tautomerase/MIF"/>
    <property type="match status" value="1"/>
</dbReference>
<evidence type="ECO:0000259" key="3">
    <source>
        <dbReference type="Pfam" id="PF01361"/>
    </source>
</evidence>
<dbReference type="PANTHER" id="PTHR35530">
    <property type="entry name" value="TAUTOMERASE-RELATED"/>
    <property type="match status" value="1"/>
</dbReference>
<dbReference type="Gene3D" id="3.30.429.10">
    <property type="entry name" value="Macrophage Migration Inhibitory Factor"/>
    <property type="match status" value="1"/>
</dbReference>
<gene>
    <name evidence="4" type="ORF">ABIC20_006691</name>
</gene>
<dbReference type="PANTHER" id="PTHR35530:SF2">
    <property type="entry name" value="BSL4019 PROTEIN"/>
    <property type="match status" value="1"/>
</dbReference>
<protein>
    <submittedName>
        <fullName evidence="4">4-oxalocrotonate tautomerase</fullName>
        <ecNumber evidence="4">5.3.2.6</ecNumber>
    </submittedName>
</protein>
<dbReference type="InterPro" id="IPR014347">
    <property type="entry name" value="Tautomerase/MIF_sf"/>
</dbReference>